<evidence type="ECO:0000256" key="1">
    <source>
        <dbReference type="SAM" id="MobiDB-lite"/>
    </source>
</evidence>
<keyword evidence="3" id="KW-1185">Reference proteome</keyword>
<dbReference type="AlphaFoldDB" id="A0AA38M6R9"/>
<gene>
    <name evidence="2" type="ORF">Zmor_022854</name>
</gene>
<feature type="region of interest" description="Disordered" evidence="1">
    <location>
        <begin position="1"/>
        <end position="25"/>
    </location>
</feature>
<comment type="caution">
    <text evidence="2">The sequence shown here is derived from an EMBL/GenBank/DDBJ whole genome shotgun (WGS) entry which is preliminary data.</text>
</comment>
<evidence type="ECO:0000313" key="2">
    <source>
        <dbReference type="EMBL" id="KAJ3645173.1"/>
    </source>
</evidence>
<sequence length="116" mass="13194">MHAFPISPRFGPQHAHEKNSPDAEAAIRQRRARFHRVIRSSIAIPPACVPLMKYTRRQKSGRERSLRHHTRTPVYKTIRIEATFKASGSFSSGWRRINGDGGAYDKKLTDLFGAHS</sequence>
<protein>
    <submittedName>
        <fullName evidence="2">Uncharacterized protein</fullName>
    </submittedName>
</protein>
<dbReference type="Proteomes" id="UP001168821">
    <property type="component" value="Unassembled WGS sequence"/>
</dbReference>
<accession>A0AA38M6R9</accession>
<reference evidence="2" key="1">
    <citation type="journal article" date="2023" name="G3 (Bethesda)">
        <title>Whole genome assemblies of Zophobas morio and Tenebrio molitor.</title>
        <authorList>
            <person name="Kaur S."/>
            <person name="Stinson S.A."/>
            <person name="diCenzo G.C."/>
        </authorList>
    </citation>
    <scope>NUCLEOTIDE SEQUENCE</scope>
    <source>
        <strain evidence="2">QUZm001</strain>
    </source>
</reference>
<feature type="compositionally biased region" description="Basic and acidic residues" evidence="1">
    <location>
        <begin position="14"/>
        <end position="25"/>
    </location>
</feature>
<organism evidence="2 3">
    <name type="scientific">Zophobas morio</name>
    <dbReference type="NCBI Taxonomy" id="2755281"/>
    <lineage>
        <taxon>Eukaryota</taxon>
        <taxon>Metazoa</taxon>
        <taxon>Ecdysozoa</taxon>
        <taxon>Arthropoda</taxon>
        <taxon>Hexapoda</taxon>
        <taxon>Insecta</taxon>
        <taxon>Pterygota</taxon>
        <taxon>Neoptera</taxon>
        <taxon>Endopterygota</taxon>
        <taxon>Coleoptera</taxon>
        <taxon>Polyphaga</taxon>
        <taxon>Cucujiformia</taxon>
        <taxon>Tenebrionidae</taxon>
        <taxon>Zophobas</taxon>
    </lineage>
</organism>
<dbReference type="EMBL" id="JALNTZ010000007">
    <property type="protein sequence ID" value="KAJ3645173.1"/>
    <property type="molecule type" value="Genomic_DNA"/>
</dbReference>
<name>A0AA38M6R9_9CUCU</name>
<evidence type="ECO:0000313" key="3">
    <source>
        <dbReference type="Proteomes" id="UP001168821"/>
    </source>
</evidence>
<proteinExistence type="predicted"/>